<dbReference type="GO" id="GO:0009103">
    <property type="term" value="P:lipopolysaccharide biosynthetic process"/>
    <property type="evidence" value="ECO:0007669"/>
    <property type="project" value="TreeGrafter"/>
</dbReference>
<dbReference type="GO" id="GO:0016780">
    <property type="term" value="F:phosphotransferase activity, for other substituted phosphate groups"/>
    <property type="evidence" value="ECO:0007669"/>
    <property type="project" value="InterPro"/>
</dbReference>
<dbReference type="GO" id="GO:0005886">
    <property type="term" value="C:plasma membrane"/>
    <property type="evidence" value="ECO:0007669"/>
    <property type="project" value="UniProtKB-SubCell"/>
</dbReference>
<dbReference type="GO" id="GO:0046872">
    <property type="term" value="F:metal ion binding"/>
    <property type="evidence" value="ECO:0007669"/>
    <property type="project" value="UniProtKB-KW"/>
</dbReference>
<feature type="transmembrane region" description="Helical" evidence="8">
    <location>
        <begin position="156"/>
        <end position="175"/>
    </location>
</feature>
<keyword evidence="7" id="KW-0460">Magnesium</keyword>
<evidence type="ECO:0000256" key="6">
    <source>
        <dbReference type="ARBA" id="ARBA00023136"/>
    </source>
</evidence>
<dbReference type="AlphaFoldDB" id="A0A9D1DZW5"/>
<dbReference type="Proteomes" id="UP000886744">
    <property type="component" value="Unassembled WGS sequence"/>
</dbReference>
<feature type="binding site" evidence="7">
    <location>
        <position position="58"/>
    </location>
    <ligand>
        <name>Mg(2+)</name>
        <dbReference type="ChEBI" id="CHEBI:18420"/>
    </ligand>
</feature>
<reference evidence="9" key="2">
    <citation type="journal article" date="2021" name="PeerJ">
        <title>Extensive microbial diversity within the chicken gut microbiome revealed by metagenomics and culture.</title>
        <authorList>
            <person name="Gilroy R."/>
            <person name="Ravi A."/>
            <person name="Getino M."/>
            <person name="Pursley I."/>
            <person name="Horton D.L."/>
            <person name="Alikhan N.F."/>
            <person name="Baker D."/>
            <person name="Gharbi K."/>
            <person name="Hall N."/>
            <person name="Watson M."/>
            <person name="Adriaenssens E.M."/>
            <person name="Foster-Nyarko E."/>
            <person name="Jarju S."/>
            <person name="Secka A."/>
            <person name="Antonio M."/>
            <person name="Oren A."/>
            <person name="Chaudhuri R.R."/>
            <person name="La Ragione R."/>
            <person name="Hildebrand F."/>
            <person name="Pallen M.J."/>
        </authorList>
    </citation>
    <scope>NUCLEOTIDE SEQUENCE</scope>
    <source>
        <strain evidence="9">ChiHjej13B12-12457</strain>
    </source>
</reference>
<evidence type="ECO:0000313" key="10">
    <source>
        <dbReference type="Proteomes" id="UP000886744"/>
    </source>
</evidence>
<evidence type="ECO:0000256" key="3">
    <source>
        <dbReference type="ARBA" id="ARBA00022679"/>
    </source>
</evidence>
<dbReference type="GO" id="GO:0071555">
    <property type="term" value="P:cell wall organization"/>
    <property type="evidence" value="ECO:0007669"/>
    <property type="project" value="TreeGrafter"/>
</dbReference>
<dbReference type="GO" id="GO:0044038">
    <property type="term" value="P:cell wall macromolecule biosynthetic process"/>
    <property type="evidence" value="ECO:0007669"/>
    <property type="project" value="TreeGrafter"/>
</dbReference>
<proteinExistence type="predicted"/>
<sequence length="261" mass="28850">GVNYRYKFIVQLIAASLITFSGTWLDSLGGLFGIWTIPAWAGIPLSIFVIIYITNAINLIDGIDGLASGLSSIALMVMGIMFVIRQDYVHALLAFCAIGVLIPFWIYNVFGYTRHRHRLFMGDTGSLTIGFIVSYLVISLSTSGSTGQGIQDNEGLIISFSALFIPLVDVVRVVLHRLINGKSPFLPDRNHIHHKLLALGLRPRTVLLLILALAVFFIAVNFLLHDTVNITVLAALDLLIWLLFIGIANHILRNKQKTIEI</sequence>
<dbReference type="Pfam" id="PF00953">
    <property type="entry name" value="Glycos_transf_4"/>
    <property type="match status" value="1"/>
</dbReference>
<name>A0A9D1DZW5_9BACT</name>
<keyword evidence="4 8" id="KW-0812">Transmembrane</keyword>
<evidence type="ECO:0000256" key="8">
    <source>
        <dbReference type="SAM" id="Phobius"/>
    </source>
</evidence>
<feature type="transmembrane region" description="Helical" evidence="8">
    <location>
        <begin position="230"/>
        <end position="252"/>
    </location>
</feature>
<comment type="caution">
    <text evidence="9">The sequence shown here is derived from an EMBL/GenBank/DDBJ whole genome shotgun (WGS) entry which is preliminary data.</text>
</comment>
<dbReference type="EMBL" id="DVHI01000026">
    <property type="protein sequence ID" value="HIR62234.1"/>
    <property type="molecule type" value="Genomic_DNA"/>
</dbReference>
<evidence type="ECO:0000256" key="2">
    <source>
        <dbReference type="ARBA" id="ARBA00022475"/>
    </source>
</evidence>
<comment type="cofactor">
    <cofactor evidence="7">
        <name>Mg(2+)</name>
        <dbReference type="ChEBI" id="CHEBI:18420"/>
    </cofactor>
</comment>
<evidence type="ECO:0000256" key="1">
    <source>
        <dbReference type="ARBA" id="ARBA00004651"/>
    </source>
</evidence>
<feature type="transmembrane region" description="Helical" evidence="8">
    <location>
        <begin position="90"/>
        <end position="112"/>
    </location>
</feature>
<feature type="transmembrane region" description="Helical" evidence="8">
    <location>
        <begin position="124"/>
        <end position="144"/>
    </location>
</feature>
<organism evidence="9 10">
    <name type="scientific">Candidatus Coprenecus avistercoris</name>
    <dbReference type="NCBI Taxonomy" id="2840730"/>
    <lineage>
        <taxon>Bacteria</taxon>
        <taxon>Pseudomonadati</taxon>
        <taxon>Bacteroidota</taxon>
        <taxon>Bacteroidia</taxon>
        <taxon>Bacteroidales</taxon>
        <taxon>Rikenellaceae</taxon>
        <taxon>Rikenellaceae incertae sedis</taxon>
        <taxon>Candidatus Coprenecus</taxon>
    </lineage>
</organism>
<evidence type="ECO:0000256" key="7">
    <source>
        <dbReference type="PIRSR" id="PIRSR600715-1"/>
    </source>
</evidence>
<accession>A0A9D1DZW5</accession>
<dbReference type="PANTHER" id="PTHR22926">
    <property type="entry name" value="PHOSPHO-N-ACETYLMURAMOYL-PENTAPEPTIDE-TRANSFERASE"/>
    <property type="match status" value="1"/>
</dbReference>
<dbReference type="CDD" id="cd06853">
    <property type="entry name" value="GT_WecA_like"/>
    <property type="match status" value="1"/>
</dbReference>
<feature type="non-terminal residue" evidence="9">
    <location>
        <position position="1"/>
    </location>
</feature>
<dbReference type="InterPro" id="IPR018480">
    <property type="entry name" value="PNAcMuramoyl-5peptid_Trfase_CS"/>
</dbReference>
<dbReference type="InterPro" id="IPR000715">
    <property type="entry name" value="Glycosyl_transferase_4"/>
</dbReference>
<protein>
    <submittedName>
        <fullName evidence="9">Undecaprenyl/decaprenyl-phosphate alpha-N-acetylglucosaminyl 1-phosphate transferase</fullName>
    </submittedName>
</protein>
<dbReference type="PANTHER" id="PTHR22926:SF3">
    <property type="entry name" value="UNDECAPRENYL-PHOSPHATE ALPHA-N-ACETYLGLUCOSAMINYL 1-PHOSPHATE TRANSFERASE"/>
    <property type="match status" value="1"/>
</dbReference>
<reference evidence="9" key="1">
    <citation type="submission" date="2020-10" db="EMBL/GenBank/DDBJ databases">
        <authorList>
            <person name="Gilroy R."/>
        </authorList>
    </citation>
    <scope>NUCLEOTIDE SEQUENCE</scope>
    <source>
        <strain evidence="9">ChiHjej13B12-12457</strain>
    </source>
</reference>
<keyword evidence="3 9" id="KW-0808">Transferase</keyword>
<keyword evidence="5 8" id="KW-1133">Transmembrane helix</keyword>
<evidence type="ECO:0000256" key="5">
    <source>
        <dbReference type="ARBA" id="ARBA00022989"/>
    </source>
</evidence>
<feature type="transmembrane region" description="Helical" evidence="8">
    <location>
        <begin position="205"/>
        <end position="224"/>
    </location>
</feature>
<evidence type="ECO:0000256" key="4">
    <source>
        <dbReference type="ARBA" id="ARBA00022692"/>
    </source>
</evidence>
<feature type="binding site" evidence="7">
    <location>
        <position position="123"/>
    </location>
    <ligand>
        <name>Mg(2+)</name>
        <dbReference type="ChEBI" id="CHEBI:18420"/>
    </ligand>
</feature>
<feature type="transmembrane region" description="Helical" evidence="8">
    <location>
        <begin position="65"/>
        <end position="84"/>
    </location>
</feature>
<gene>
    <name evidence="9" type="ORF">IAC94_01750</name>
</gene>
<dbReference type="PROSITE" id="PS01348">
    <property type="entry name" value="MRAY_2"/>
    <property type="match status" value="1"/>
</dbReference>
<keyword evidence="7" id="KW-0479">Metal-binding</keyword>
<keyword evidence="2" id="KW-1003">Cell membrane</keyword>
<keyword evidence="6 8" id="KW-0472">Membrane</keyword>
<feature type="transmembrane region" description="Helical" evidence="8">
    <location>
        <begin position="31"/>
        <end position="53"/>
    </location>
</feature>
<comment type="subcellular location">
    <subcellularLocation>
        <location evidence="1">Cell membrane</location>
        <topology evidence="1">Multi-pass membrane protein</topology>
    </subcellularLocation>
</comment>
<evidence type="ECO:0000313" key="9">
    <source>
        <dbReference type="EMBL" id="HIR62234.1"/>
    </source>
</evidence>
<feature type="transmembrane region" description="Helical" evidence="8">
    <location>
        <begin position="7"/>
        <end position="25"/>
    </location>
</feature>